<evidence type="ECO:0000256" key="4">
    <source>
        <dbReference type="ARBA" id="ARBA00022989"/>
    </source>
</evidence>
<protein>
    <submittedName>
        <fullName evidence="8">MFS transporter</fullName>
    </submittedName>
</protein>
<keyword evidence="2" id="KW-0813">Transport</keyword>
<comment type="caution">
    <text evidence="8">The sequence shown here is derived from an EMBL/GenBank/DDBJ whole genome shotgun (WGS) entry which is preliminary data.</text>
</comment>
<accession>A0A6I4VXD8</accession>
<keyword evidence="4 6" id="KW-1133">Transmembrane helix</keyword>
<evidence type="ECO:0000256" key="1">
    <source>
        <dbReference type="ARBA" id="ARBA00004651"/>
    </source>
</evidence>
<evidence type="ECO:0000313" key="8">
    <source>
        <dbReference type="EMBL" id="MXQ53124.1"/>
    </source>
</evidence>
<keyword evidence="9" id="KW-1185">Reference proteome</keyword>
<evidence type="ECO:0000256" key="3">
    <source>
        <dbReference type="ARBA" id="ARBA00022692"/>
    </source>
</evidence>
<feature type="transmembrane region" description="Helical" evidence="6">
    <location>
        <begin position="104"/>
        <end position="127"/>
    </location>
</feature>
<dbReference type="RefSeq" id="WP_160800490.1">
    <property type="nucleotide sequence ID" value="NZ_WUUL01000003.1"/>
</dbReference>
<feature type="transmembrane region" description="Helical" evidence="6">
    <location>
        <begin position="80"/>
        <end position="98"/>
    </location>
</feature>
<dbReference type="AlphaFoldDB" id="A0A6I4VXD8"/>
<feature type="domain" description="Major facilitator superfamily (MFS) profile" evidence="7">
    <location>
        <begin position="14"/>
        <end position="453"/>
    </location>
</feature>
<dbReference type="Gene3D" id="1.20.1720.10">
    <property type="entry name" value="Multidrug resistance protein D"/>
    <property type="match status" value="1"/>
</dbReference>
<comment type="subcellular location">
    <subcellularLocation>
        <location evidence="1">Cell membrane</location>
        <topology evidence="1">Multi-pass membrane protein</topology>
    </subcellularLocation>
</comment>
<dbReference type="PANTHER" id="PTHR42718">
    <property type="entry name" value="MAJOR FACILITATOR SUPERFAMILY MULTIDRUG TRANSPORTER MFSC"/>
    <property type="match status" value="1"/>
</dbReference>
<evidence type="ECO:0000256" key="6">
    <source>
        <dbReference type="SAM" id="Phobius"/>
    </source>
</evidence>
<feature type="transmembrane region" description="Helical" evidence="6">
    <location>
        <begin position="139"/>
        <end position="161"/>
    </location>
</feature>
<feature type="transmembrane region" description="Helical" evidence="6">
    <location>
        <begin position="52"/>
        <end position="68"/>
    </location>
</feature>
<feature type="transmembrane region" description="Helical" evidence="6">
    <location>
        <begin position="423"/>
        <end position="447"/>
    </location>
</feature>
<dbReference type="Gene3D" id="1.20.1250.20">
    <property type="entry name" value="MFS general substrate transporter like domains"/>
    <property type="match status" value="1"/>
</dbReference>
<feature type="transmembrane region" description="Helical" evidence="6">
    <location>
        <begin position="223"/>
        <end position="239"/>
    </location>
</feature>
<evidence type="ECO:0000256" key="2">
    <source>
        <dbReference type="ARBA" id="ARBA00022448"/>
    </source>
</evidence>
<dbReference type="SUPFAM" id="SSF103473">
    <property type="entry name" value="MFS general substrate transporter"/>
    <property type="match status" value="1"/>
</dbReference>
<evidence type="ECO:0000313" key="9">
    <source>
        <dbReference type="Proteomes" id="UP000430692"/>
    </source>
</evidence>
<dbReference type="Pfam" id="PF07690">
    <property type="entry name" value="MFS_1"/>
    <property type="match status" value="1"/>
</dbReference>
<dbReference type="PANTHER" id="PTHR42718:SF9">
    <property type="entry name" value="MAJOR FACILITATOR SUPERFAMILY MULTIDRUG TRANSPORTER MFSC"/>
    <property type="match status" value="1"/>
</dbReference>
<dbReference type="Proteomes" id="UP000430692">
    <property type="component" value="Unassembled WGS sequence"/>
</dbReference>
<evidence type="ECO:0000259" key="7">
    <source>
        <dbReference type="PROSITE" id="PS50850"/>
    </source>
</evidence>
<feature type="transmembrane region" description="Helical" evidence="6">
    <location>
        <begin position="380"/>
        <end position="403"/>
    </location>
</feature>
<feature type="transmembrane region" description="Helical" evidence="6">
    <location>
        <begin position="200"/>
        <end position="217"/>
    </location>
</feature>
<reference evidence="8 9" key="1">
    <citation type="submission" date="2019-12" db="EMBL/GenBank/DDBJ databases">
        <title>Whole-genome analyses of novel actinobacteria.</title>
        <authorList>
            <person name="Sahin N."/>
            <person name="Saygin H."/>
        </authorList>
    </citation>
    <scope>NUCLEOTIDE SEQUENCE [LARGE SCALE GENOMIC DNA]</scope>
    <source>
        <strain evidence="8 9">KC615</strain>
    </source>
</reference>
<keyword evidence="5 6" id="KW-0472">Membrane</keyword>
<dbReference type="PRINTS" id="PR01036">
    <property type="entry name" value="TCRTETB"/>
</dbReference>
<dbReference type="GO" id="GO:0022857">
    <property type="term" value="F:transmembrane transporter activity"/>
    <property type="evidence" value="ECO:0007669"/>
    <property type="project" value="InterPro"/>
</dbReference>
<proteinExistence type="predicted"/>
<keyword evidence="3 6" id="KW-0812">Transmembrane</keyword>
<dbReference type="InterPro" id="IPR036259">
    <property type="entry name" value="MFS_trans_sf"/>
</dbReference>
<feature type="transmembrane region" description="Helical" evidence="6">
    <location>
        <begin position="260"/>
        <end position="281"/>
    </location>
</feature>
<feature type="transmembrane region" description="Helical" evidence="6">
    <location>
        <begin position="322"/>
        <end position="339"/>
    </location>
</feature>
<dbReference type="GO" id="GO:0005886">
    <property type="term" value="C:plasma membrane"/>
    <property type="evidence" value="ECO:0007669"/>
    <property type="project" value="UniProtKB-SubCell"/>
</dbReference>
<gene>
    <name evidence="8" type="ORF">GSM42_05130</name>
</gene>
<name>A0A6I4VXD8_9BACL</name>
<feature type="transmembrane region" description="Helical" evidence="6">
    <location>
        <begin position="293"/>
        <end position="315"/>
    </location>
</feature>
<evidence type="ECO:0000256" key="5">
    <source>
        <dbReference type="ARBA" id="ARBA00023136"/>
    </source>
</evidence>
<dbReference type="InterPro" id="IPR020846">
    <property type="entry name" value="MFS_dom"/>
</dbReference>
<dbReference type="InterPro" id="IPR011701">
    <property type="entry name" value="MFS"/>
</dbReference>
<sequence length="461" mass="50853">MSANNSQTPNMKRLVPWIIYIIFFAVLNETVFNVSTPNIASQFHLNPSQVSWIITIFILFFGMGSVIYGKLSDSFSIKKLISFGIILYSLSSIIGFVFHNNYAIVIVARAIQGAGASAIPALVMIIVARYFTKEQRGKLFGFITSTVSFAIGIGPVLGGYVSGTYHWSYLFVIPVFSLVALPFIQRILPSDTPSGGKLDIVGTILMGIAVSSLILYLTETNWFYIPIFVIAIIWFIFHIRRASNPFVEPELFRNRFYRNGLIIGFLIFSSVMGVMFILPLMLDELYHLNTQTIGLIMFPGAFSAVIFGTVAGNLTVRKGSHFVVYLGLGLITLSFFIQASVVGIWVWYIGIALVVQYIGFSFLQTALVESVTNILPNKQIGVGMGFYNLVSFVSGAIGTALVSQAMEQPFLKTAIHPLVSNPGAYAFSNLMLIFTLIVIASALLYFFTFGKQENLTEESAS</sequence>
<feature type="transmembrane region" description="Helical" evidence="6">
    <location>
        <begin position="14"/>
        <end position="32"/>
    </location>
</feature>
<feature type="transmembrane region" description="Helical" evidence="6">
    <location>
        <begin position="167"/>
        <end position="188"/>
    </location>
</feature>
<dbReference type="EMBL" id="WUUL01000003">
    <property type="protein sequence ID" value="MXQ53124.1"/>
    <property type="molecule type" value="Genomic_DNA"/>
</dbReference>
<feature type="transmembrane region" description="Helical" evidence="6">
    <location>
        <begin position="345"/>
        <end position="368"/>
    </location>
</feature>
<dbReference type="PROSITE" id="PS50850">
    <property type="entry name" value="MFS"/>
    <property type="match status" value="1"/>
</dbReference>
<organism evidence="8 9">
    <name type="scientific">Shimazuella alba</name>
    <dbReference type="NCBI Taxonomy" id="2690964"/>
    <lineage>
        <taxon>Bacteria</taxon>
        <taxon>Bacillati</taxon>
        <taxon>Bacillota</taxon>
        <taxon>Bacilli</taxon>
        <taxon>Bacillales</taxon>
        <taxon>Thermoactinomycetaceae</taxon>
        <taxon>Shimazuella</taxon>
    </lineage>
</organism>